<feature type="compositionally biased region" description="Polar residues" evidence="1">
    <location>
        <begin position="876"/>
        <end position="897"/>
    </location>
</feature>
<feature type="compositionally biased region" description="Polar residues" evidence="1">
    <location>
        <begin position="692"/>
        <end position="709"/>
    </location>
</feature>
<name>A0A0G2E7X4_PHACM</name>
<evidence type="ECO:0000313" key="3">
    <source>
        <dbReference type="EMBL" id="KKY19117.1"/>
    </source>
</evidence>
<feature type="compositionally biased region" description="Low complexity" evidence="1">
    <location>
        <begin position="996"/>
        <end position="1009"/>
    </location>
</feature>
<dbReference type="OrthoDB" id="5572782at2759"/>
<feature type="domain" description="Fibronectin type-III" evidence="2">
    <location>
        <begin position="70"/>
        <end position="174"/>
    </location>
</feature>
<organism evidence="3 4">
    <name type="scientific">Phaeomoniella chlamydospora</name>
    <name type="common">Phaeoacremonium chlamydosporum</name>
    <dbReference type="NCBI Taxonomy" id="158046"/>
    <lineage>
        <taxon>Eukaryota</taxon>
        <taxon>Fungi</taxon>
        <taxon>Dikarya</taxon>
        <taxon>Ascomycota</taxon>
        <taxon>Pezizomycotina</taxon>
        <taxon>Eurotiomycetes</taxon>
        <taxon>Chaetothyriomycetidae</taxon>
        <taxon>Phaeomoniellales</taxon>
        <taxon>Phaeomoniellaceae</taxon>
        <taxon>Phaeomoniella</taxon>
    </lineage>
</organism>
<feature type="compositionally biased region" description="Basic and acidic residues" evidence="1">
    <location>
        <begin position="901"/>
        <end position="915"/>
    </location>
</feature>
<feature type="compositionally biased region" description="Polar residues" evidence="1">
    <location>
        <begin position="656"/>
        <end position="668"/>
    </location>
</feature>
<accession>A0A0G2E7X4</accession>
<gene>
    <name evidence="3" type="ORF">UCRPC4_g04625</name>
</gene>
<feature type="compositionally biased region" description="Basic and acidic residues" evidence="1">
    <location>
        <begin position="950"/>
        <end position="970"/>
    </location>
</feature>
<feature type="compositionally biased region" description="Polar residues" evidence="1">
    <location>
        <begin position="752"/>
        <end position="761"/>
    </location>
</feature>
<feature type="compositionally biased region" description="Basic and acidic residues" evidence="1">
    <location>
        <begin position="1176"/>
        <end position="1187"/>
    </location>
</feature>
<feature type="compositionally biased region" description="Polar residues" evidence="1">
    <location>
        <begin position="511"/>
        <end position="523"/>
    </location>
</feature>
<proteinExistence type="predicted"/>
<feature type="compositionally biased region" description="Low complexity" evidence="1">
    <location>
        <begin position="641"/>
        <end position="655"/>
    </location>
</feature>
<dbReference type="CDD" id="cd00063">
    <property type="entry name" value="FN3"/>
    <property type="match status" value="1"/>
</dbReference>
<feature type="compositionally biased region" description="Low complexity" evidence="1">
    <location>
        <begin position="680"/>
        <end position="691"/>
    </location>
</feature>
<protein>
    <submittedName>
        <fullName evidence="3">Putative fibronectin type iii domain-containing protein</fullName>
    </submittedName>
</protein>
<comment type="caution">
    <text evidence="3">The sequence shown here is derived from an EMBL/GenBank/DDBJ whole genome shotgun (WGS) entry which is preliminary data.</text>
</comment>
<dbReference type="Proteomes" id="UP000053317">
    <property type="component" value="Unassembled WGS sequence"/>
</dbReference>
<dbReference type="PROSITE" id="PS50853">
    <property type="entry name" value="FN3"/>
    <property type="match status" value="1"/>
</dbReference>
<dbReference type="SUPFAM" id="SSF49265">
    <property type="entry name" value="Fibronectin type III"/>
    <property type="match status" value="1"/>
</dbReference>
<feature type="region of interest" description="Disordered" evidence="1">
    <location>
        <begin position="630"/>
        <end position="1187"/>
    </location>
</feature>
<feature type="compositionally biased region" description="Acidic residues" evidence="1">
    <location>
        <begin position="605"/>
        <end position="614"/>
    </location>
</feature>
<sequence length="1187" mass="130464">MESGDWHVVFAHWASRAYALTAPQITVRGRMALFLASAILWSLVWLLYRAWQVVQTPNEVLVDKLGLDIPPAPEVTLEDISDHEVQITWKLPDVHSSIQKHVIQLNSSKGTSDSGVVLMDKGLTMTVGETKRHETAVSILNLKSGAFYDLRVFTVSAAGFQTPSRLVHFRTVRCPQKQEQDGKGDLQPVIRTNIVRAPPLPSPSAPAMSREMSGGPTQARRTTIGRKHSPANIGHDVPAVQVDDASAMGDDGDDSLVQLSERFQKIQQDNEAAEGQLADEDKEFEASLKELEVKRDELKHSLKERDEASNDLRKQVHKMESANRSAQSEKSKKEKLLQQKEAQRKKRREDITRWKEQTEGIEEELARIEAEKDTVEANKKQRIDELRQKIEGQQREVKGLDEVIKEKGTQVKELEEERKHLHAEEENDESREADRLELEKERLWQEKLHNLNATYMSLCNALGLAKSQFEAARDRLAWCENARRNNPAFAPVAPLDLDLSRKPTKQRRTRASGSLTSNVSSPNGPFSAIDSAFGGMGFSQAPINPSPTFASGPTFFNMSNGTALGGIPEPGVPTAEEIDVLTGGAPMSPRADALLPANLLGDEESLAGADDEGSTPDSLSADIKQLPTLGPSALKEDEQTPRSPSSSTSSGPSASMFQSPRESMQNISDLRDYERSSIRSSQQSPVQLSLPEKSQSTSQRFTGLFSFNRQKNKDSSDEPPALGTLKPGQSQSFPRNYEDVLDPVTQRRRRLSQGNWANGMSNLFPRTFSSEDKEGLTRAASSRRMLPSIFSSSSRLNPANFGKPSTVGYDPFGAKPDSTDASYFGASRNGSSSPRPSSVYSFDRLPRPSTETQPFGWGQPDKANVRGSPLGPDWSTAWSRSQSRRPSIQFGSTSNLSLGGPHEDIEYVDPPREPQRPLQAPIGTRPPSSQRPITPKLNPAAPSFRTLFTKRPDKEKDKDKAKAKESDGSFDRPPTQDSSIDDVSPPMSRKSRDGRSIATSNSMASMSMTDSRESLDRISSSVISEGPTPSAARESFIQKITRKSSSTKFNSWKDKSGSLFLSSRSKGGSVGPGGEPSTPSTNDFDESFESTAHSSTPGGEHLGRSVESGSSLTPSHNHDEKAKEWSGSVNGKDKRSSISWNFMRKKDKKTEHRGTNPNELDETGETTSAASETGEESVHEAGTEDDE</sequence>
<dbReference type="InterPro" id="IPR036116">
    <property type="entry name" value="FN3_sf"/>
</dbReference>
<evidence type="ECO:0000313" key="4">
    <source>
        <dbReference type="Proteomes" id="UP000053317"/>
    </source>
</evidence>
<dbReference type="Pfam" id="PF00041">
    <property type="entry name" value="fn3"/>
    <property type="match status" value="1"/>
</dbReference>
<dbReference type="Gene3D" id="2.60.40.10">
    <property type="entry name" value="Immunoglobulins"/>
    <property type="match status" value="1"/>
</dbReference>
<dbReference type="InterPro" id="IPR003961">
    <property type="entry name" value="FN3_dom"/>
</dbReference>
<evidence type="ECO:0000256" key="1">
    <source>
        <dbReference type="SAM" id="MobiDB-lite"/>
    </source>
</evidence>
<dbReference type="PANTHER" id="PTHR23159:SF31">
    <property type="entry name" value="CENTROSOME-ASSOCIATED PROTEIN CEP250 ISOFORM X1"/>
    <property type="match status" value="1"/>
</dbReference>
<dbReference type="AlphaFoldDB" id="A0A0G2E7X4"/>
<feature type="compositionally biased region" description="Low complexity" evidence="1">
    <location>
        <begin position="827"/>
        <end position="841"/>
    </location>
</feature>
<feature type="region of interest" description="Disordered" evidence="1">
    <location>
        <begin position="605"/>
        <end position="624"/>
    </location>
</feature>
<feature type="region of interest" description="Disordered" evidence="1">
    <location>
        <begin position="296"/>
        <end position="353"/>
    </location>
</feature>
<keyword evidence="4" id="KW-1185">Reference proteome</keyword>
<evidence type="ECO:0000259" key="2">
    <source>
        <dbReference type="PROSITE" id="PS50853"/>
    </source>
</evidence>
<reference evidence="3 4" key="1">
    <citation type="submission" date="2015-05" db="EMBL/GenBank/DDBJ databases">
        <title>Distinctive expansion of gene families associated with plant cell wall degradation and secondary metabolism in the genomes of grapevine trunk pathogens.</title>
        <authorList>
            <person name="Lawrence D.P."/>
            <person name="Travadon R."/>
            <person name="Rolshausen P.E."/>
            <person name="Baumgartner K."/>
        </authorList>
    </citation>
    <scope>NUCLEOTIDE SEQUENCE [LARGE SCALE GENOMIC DNA]</scope>
    <source>
        <strain evidence="3">UCRPC4</strain>
    </source>
</reference>
<reference evidence="3 4" key="2">
    <citation type="submission" date="2015-05" db="EMBL/GenBank/DDBJ databases">
        <authorList>
            <person name="Morales-Cruz A."/>
            <person name="Amrine K.C."/>
            <person name="Cantu D."/>
        </authorList>
    </citation>
    <scope>NUCLEOTIDE SEQUENCE [LARGE SCALE GENOMIC DNA]</scope>
    <source>
        <strain evidence="3">UCRPC4</strain>
    </source>
</reference>
<dbReference type="PANTHER" id="PTHR23159">
    <property type="entry name" value="CENTROSOMAL PROTEIN 2"/>
    <property type="match status" value="1"/>
</dbReference>
<dbReference type="SMART" id="SM00060">
    <property type="entry name" value="FN3"/>
    <property type="match status" value="1"/>
</dbReference>
<dbReference type="InterPro" id="IPR013783">
    <property type="entry name" value="Ig-like_fold"/>
</dbReference>
<feature type="region of interest" description="Disordered" evidence="1">
    <location>
        <begin position="196"/>
        <end position="238"/>
    </location>
</feature>
<dbReference type="EMBL" id="LCWF01000110">
    <property type="protein sequence ID" value="KKY19117.1"/>
    <property type="molecule type" value="Genomic_DNA"/>
</dbReference>
<feature type="region of interest" description="Disordered" evidence="1">
    <location>
        <begin position="503"/>
        <end position="523"/>
    </location>
</feature>